<dbReference type="EMBL" id="BOVK01000012">
    <property type="protein sequence ID" value="GIQ68076.1"/>
    <property type="molecule type" value="Genomic_DNA"/>
</dbReference>
<dbReference type="Gene3D" id="6.10.250.2540">
    <property type="match status" value="2"/>
</dbReference>
<reference evidence="1" key="1">
    <citation type="submission" date="2021-04" db="EMBL/GenBank/DDBJ databases">
        <title>Draft genome sequence of Xylanibacillus composti strain K13.</title>
        <authorList>
            <person name="Uke A."/>
            <person name="Chhe C."/>
            <person name="Baramee S."/>
            <person name="Kosugi A."/>
        </authorList>
    </citation>
    <scope>NUCLEOTIDE SEQUENCE</scope>
    <source>
        <strain evidence="1">K13</strain>
    </source>
</reference>
<evidence type="ECO:0008006" key="3">
    <source>
        <dbReference type="Google" id="ProtNLM"/>
    </source>
</evidence>
<dbReference type="Proteomes" id="UP000677918">
    <property type="component" value="Unassembled WGS sequence"/>
</dbReference>
<name>A0A8J4M228_9BACL</name>
<sequence>MSEQKLNQIEQMLSDLIHSVGTLKVFFEEEKEENQRRFEQIDKRFEQIDKRFEQIDRRFEQIDKRFEQIDRRFEHVDNRFDEMLAELRVNKVEHDYMATRLFRAEMELDNLKEQLAKK</sequence>
<accession>A0A8J4M228</accession>
<organism evidence="1 2">
    <name type="scientific">Xylanibacillus composti</name>
    <dbReference type="NCBI Taxonomy" id="1572762"/>
    <lineage>
        <taxon>Bacteria</taxon>
        <taxon>Bacillati</taxon>
        <taxon>Bacillota</taxon>
        <taxon>Bacilli</taxon>
        <taxon>Bacillales</taxon>
        <taxon>Paenibacillaceae</taxon>
        <taxon>Xylanibacillus</taxon>
    </lineage>
</organism>
<dbReference type="RefSeq" id="WP_213410695.1">
    <property type="nucleotide sequence ID" value="NZ_BOVK01000012.1"/>
</dbReference>
<comment type="caution">
    <text evidence="1">The sequence shown here is derived from an EMBL/GenBank/DDBJ whole genome shotgun (WGS) entry which is preliminary data.</text>
</comment>
<gene>
    <name evidence="1" type="ORF">XYCOK13_09000</name>
</gene>
<evidence type="ECO:0000313" key="2">
    <source>
        <dbReference type="Proteomes" id="UP000677918"/>
    </source>
</evidence>
<dbReference type="SUPFAM" id="SSF57997">
    <property type="entry name" value="Tropomyosin"/>
    <property type="match status" value="1"/>
</dbReference>
<protein>
    <recommendedName>
        <fullName evidence="3">t-SNARE coiled-coil homology domain-containing protein</fullName>
    </recommendedName>
</protein>
<keyword evidence="2" id="KW-1185">Reference proteome</keyword>
<proteinExistence type="predicted"/>
<dbReference type="AlphaFoldDB" id="A0A8J4M228"/>
<evidence type="ECO:0000313" key="1">
    <source>
        <dbReference type="EMBL" id="GIQ68076.1"/>
    </source>
</evidence>